<dbReference type="Gene3D" id="3.40.50.1010">
    <property type="entry name" value="5'-nuclease"/>
    <property type="match status" value="1"/>
</dbReference>
<protein>
    <recommendedName>
        <fullName evidence="1">PIN domain-containing protein</fullName>
    </recommendedName>
</protein>
<proteinExistence type="predicted"/>
<accession>A0ABP7MHQ6</accession>
<dbReference type="Proteomes" id="UP001499909">
    <property type="component" value="Unassembled WGS sequence"/>
</dbReference>
<keyword evidence="3" id="KW-1185">Reference proteome</keyword>
<feature type="domain" description="PIN" evidence="1">
    <location>
        <begin position="6"/>
        <end position="128"/>
    </location>
</feature>
<organism evidence="2 3">
    <name type="scientific">Hymenobacter algoricola</name>
    <dbReference type="NCBI Taxonomy" id="486267"/>
    <lineage>
        <taxon>Bacteria</taxon>
        <taxon>Pseudomonadati</taxon>
        <taxon>Bacteroidota</taxon>
        <taxon>Cytophagia</taxon>
        <taxon>Cytophagales</taxon>
        <taxon>Hymenobacteraceae</taxon>
        <taxon>Hymenobacter</taxon>
    </lineage>
</organism>
<dbReference type="InterPro" id="IPR002716">
    <property type="entry name" value="PIN_dom"/>
</dbReference>
<sequence>MPLLRVVFDTNVVIAHLRRQQLLPLRAVLPFAVVGELEAFALKADWGYQKVAFLRQLLERYPLVGFVPELASLYARLDAYSQGKLRGQPLPAGMSARNMGKNDLWIAATALYLDLPLHTADNDFDHLPALGLALVKEAL</sequence>
<reference evidence="3" key="1">
    <citation type="journal article" date="2019" name="Int. J. Syst. Evol. Microbiol.">
        <title>The Global Catalogue of Microorganisms (GCM) 10K type strain sequencing project: providing services to taxonomists for standard genome sequencing and annotation.</title>
        <authorList>
            <consortium name="The Broad Institute Genomics Platform"/>
            <consortium name="The Broad Institute Genome Sequencing Center for Infectious Disease"/>
            <person name="Wu L."/>
            <person name="Ma J."/>
        </authorList>
    </citation>
    <scope>NUCLEOTIDE SEQUENCE [LARGE SCALE GENOMIC DNA]</scope>
    <source>
        <strain evidence="3">JCM 17214</strain>
    </source>
</reference>
<dbReference type="Pfam" id="PF01850">
    <property type="entry name" value="PIN"/>
    <property type="match status" value="1"/>
</dbReference>
<evidence type="ECO:0000259" key="1">
    <source>
        <dbReference type="Pfam" id="PF01850"/>
    </source>
</evidence>
<evidence type="ECO:0000313" key="2">
    <source>
        <dbReference type="EMBL" id="GAA3921431.1"/>
    </source>
</evidence>
<dbReference type="InterPro" id="IPR029060">
    <property type="entry name" value="PIN-like_dom_sf"/>
</dbReference>
<dbReference type="EMBL" id="BAABDH010000011">
    <property type="protein sequence ID" value="GAA3921431.1"/>
    <property type="molecule type" value="Genomic_DNA"/>
</dbReference>
<comment type="caution">
    <text evidence="2">The sequence shown here is derived from an EMBL/GenBank/DDBJ whole genome shotgun (WGS) entry which is preliminary data.</text>
</comment>
<dbReference type="SUPFAM" id="SSF88723">
    <property type="entry name" value="PIN domain-like"/>
    <property type="match status" value="1"/>
</dbReference>
<evidence type="ECO:0000313" key="3">
    <source>
        <dbReference type="Proteomes" id="UP001499909"/>
    </source>
</evidence>
<gene>
    <name evidence="2" type="ORF">GCM10022406_04450</name>
</gene>
<name>A0ABP7MHQ6_9BACT</name>